<gene>
    <name evidence="2" type="ORF">DC3_54310</name>
</gene>
<name>A0A511NB59_DEIC1</name>
<dbReference type="RefSeq" id="WP_146891051.1">
    <property type="nucleotide sequence ID" value="NZ_BJXB01000044.1"/>
</dbReference>
<evidence type="ECO:0000313" key="3">
    <source>
        <dbReference type="Proteomes" id="UP000321306"/>
    </source>
</evidence>
<dbReference type="PROSITE" id="PS51257">
    <property type="entry name" value="PROKAR_LIPOPROTEIN"/>
    <property type="match status" value="1"/>
</dbReference>
<keyword evidence="1" id="KW-0732">Signal</keyword>
<dbReference type="InterPro" id="IPR013783">
    <property type="entry name" value="Ig-like_fold"/>
</dbReference>
<dbReference type="EMBL" id="BJXB01000044">
    <property type="protein sequence ID" value="GEM49796.1"/>
    <property type="molecule type" value="Genomic_DNA"/>
</dbReference>
<keyword evidence="3" id="KW-1185">Reference proteome</keyword>
<reference evidence="2 3" key="1">
    <citation type="submission" date="2019-07" db="EMBL/GenBank/DDBJ databases">
        <title>Whole genome shotgun sequence of Deinococcus cellulosilyticus NBRC 106333.</title>
        <authorList>
            <person name="Hosoyama A."/>
            <person name="Uohara A."/>
            <person name="Ohji S."/>
            <person name="Ichikawa N."/>
        </authorList>
    </citation>
    <scope>NUCLEOTIDE SEQUENCE [LARGE SCALE GENOMIC DNA]</scope>
    <source>
        <strain evidence="2 3">NBRC 106333</strain>
    </source>
</reference>
<dbReference type="AlphaFoldDB" id="A0A511NB59"/>
<evidence type="ECO:0000256" key="1">
    <source>
        <dbReference type="SAM" id="SignalP"/>
    </source>
</evidence>
<sequence>MKPIMQLLSAGLISLVLAACGSISVDNGSINPGTTPTVKDPNITSVTVNGNQLLRRSTDIWISGDADVFVKVTSNVGLDSLTYSLDGQSGVIDNPKASNVFRVSNLTAGSKTLSITATNIKGSDTTVNLPVKVDLTPASVAVVTPADASNGTIPKVSGLVDLKVAVTDAESGIRSVKFFQRGTTDTEITEITRNNTEYSTQIDTTKMTDGVKYFEVRVLNNAGLSTSKVIGLNINNTGGPTEPTPPVVRLLLASGDKTGSITIPFLVTSEDPVKIARLLIDGQLYKTTVNPPSDQESTFVLDTNLISVGTHQVTVSAETIQGKSATSNTVTINVTSNLSLPLFKISAPQPGAKLGGRTPVEISVVKKGSNFNFLSGITVEIIGFGGQVIKTLTIDKAALRNNSDGIYITEAVDWPRLTGSDNYDVRAYASIQVDDGIPAQTDPTFTISDQLTTGVSISNLKPPAANILIPSRNDPSSAVPTAVLNRTGGIFLQVTDENKLDDVKFRVDVRLVSKAPAGGAKITKYLYNLPLETGTFYHAISTVILDGSEYVENGEYTLQTISEDDQGNGNVQEVAIKVDRKAPNLAVVNANTLVTLVNATYAKGKPDKHSATWRLCTNPGTVTRVEYYNGSAVPSPTTPCTPVKFSNPTMLVASVVDPVGSASEQQIFYDVTGDAPAFTVFFSRAGQFQVTIFAQDLITGQLQTFPGPSVGVAIFE</sequence>
<accession>A0A511NB59</accession>
<dbReference type="Proteomes" id="UP000321306">
    <property type="component" value="Unassembled WGS sequence"/>
</dbReference>
<organism evidence="2 3">
    <name type="scientific">Deinococcus cellulosilyticus (strain DSM 18568 / NBRC 106333 / KACC 11606 / 5516J-15)</name>
    <dbReference type="NCBI Taxonomy" id="1223518"/>
    <lineage>
        <taxon>Bacteria</taxon>
        <taxon>Thermotogati</taxon>
        <taxon>Deinococcota</taxon>
        <taxon>Deinococci</taxon>
        <taxon>Deinococcales</taxon>
        <taxon>Deinococcaceae</taxon>
        <taxon>Deinococcus</taxon>
    </lineage>
</organism>
<protein>
    <submittedName>
        <fullName evidence="2">Uncharacterized protein</fullName>
    </submittedName>
</protein>
<feature type="signal peptide" evidence="1">
    <location>
        <begin position="1"/>
        <end position="18"/>
    </location>
</feature>
<evidence type="ECO:0000313" key="2">
    <source>
        <dbReference type="EMBL" id="GEM49796.1"/>
    </source>
</evidence>
<feature type="chain" id="PRO_5022079895" evidence="1">
    <location>
        <begin position="19"/>
        <end position="716"/>
    </location>
</feature>
<proteinExistence type="predicted"/>
<comment type="caution">
    <text evidence="2">The sequence shown here is derived from an EMBL/GenBank/DDBJ whole genome shotgun (WGS) entry which is preliminary data.</text>
</comment>
<dbReference type="Gene3D" id="2.60.40.10">
    <property type="entry name" value="Immunoglobulins"/>
    <property type="match status" value="1"/>
</dbReference>